<dbReference type="OrthoDB" id="2398441at2759"/>
<evidence type="ECO:0000256" key="2">
    <source>
        <dbReference type="ARBA" id="ARBA00022771"/>
    </source>
</evidence>
<dbReference type="STRING" id="225359.A0A2S4PY57"/>
<dbReference type="PANTHER" id="PTHR28042:SF1">
    <property type="entry name" value="E3 UBIQUITIN-PROTEIN LIGASE COMPLEX SLX5-SLX8 SUBUNIT SLX5"/>
    <property type="match status" value="1"/>
</dbReference>
<dbReference type="InterPro" id="IPR017907">
    <property type="entry name" value="Znf_RING_CS"/>
</dbReference>
<feature type="region of interest" description="Disordered" evidence="4">
    <location>
        <begin position="90"/>
        <end position="130"/>
    </location>
</feature>
<feature type="compositionally biased region" description="Polar residues" evidence="4">
    <location>
        <begin position="112"/>
        <end position="124"/>
    </location>
</feature>
<evidence type="ECO:0000313" key="6">
    <source>
        <dbReference type="Proteomes" id="UP000237438"/>
    </source>
</evidence>
<keyword evidence="6" id="KW-1185">Reference proteome</keyword>
<keyword evidence="3" id="KW-0862">Zinc</keyword>
<keyword evidence="2" id="KW-0863">Zinc-finger</keyword>
<sequence>MAEREEPQVYHQFNSLPLQNVIDLTNEVDFVESRRWIPEPQGGPQEPQFLGSNSAVSIENVVDLTGDQEQNESDEVIFTGQRTVFFRQNVLQPNSRTGPRVGSRSGPRPTVGGSTQNPLPSTSPLFVPSRQVHPVVPSGYRLRTVRSNHGGFAVDLTSFGQMFSSHSMERIPALWQLGALHNMANHLDYGNHSFEQRSHANHMPPPAARDNFTRSPTASDILVCPSCDEELTHNKEDLFGKKTSKVSNKKDREEHPFWVVKECGHVYCNKCYQNRGDKTKMTGFREVLKPSNAKSGTKKSLVCAVSDCKCDIKGKDKWVGVFL</sequence>
<dbReference type="EMBL" id="PEDP01000221">
    <property type="protein sequence ID" value="POS86937.1"/>
    <property type="molecule type" value="Genomic_DNA"/>
</dbReference>
<evidence type="ECO:0000313" key="5">
    <source>
        <dbReference type="EMBL" id="POS86937.1"/>
    </source>
</evidence>
<organism evidence="5 6">
    <name type="scientific">Erysiphe pulchra</name>
    <dbReference type="NCBI Taxonomy" id="225359"/>
    <lineage>
        <taxon>Eukaryota</taxon>
        <taxon>Fungi</taxon>
        <taxon>Dikarya</taxon>
        <taxon>Ascomycota</taxon>
        <taxon>Pezizomycotina</taxon>
        <taxon>Leotiomycetes</taxon>
        <taxon>Erysiphales</taxon>
        <taxon>Erysiphaceae</taxon>
        <taxon>Erysiphe</taxon>
    </lineage>
</organism>
<dbReference type="GO" id="GO:0008270">
    <property type="term" value="F:zinc ion binding"/>
    <property type="evidence" value="ECO:0007669"/>
    <property type="project" value="UniProtKB-KW"/>
</dbReference>
<dbReference type="GO" id="GO:0033768">
    <property type="term" value="C:SUMO-targeted ubiquitin ligase complex"/>
    <property type="evidence" value="ECO:0007669"/>
    <property type="project" value="TreeGrafter"/>
</dbReference>
<comment type="caution">
    <text evidence="5">The sequence shown here is derived from an EMBL/GenBank/DDBJ whole genome shotgun (WGS) entry which is preliminary data.</text>
</comment>
<evidence type="ECO:0000256" key="1">
    <source>
        <dbReference type="ARBA" id="ARBA00022723"/>
    </source>
</evidence>
<name>A0A2S4PY57_9PEZI</name>
<gene>
    <name evidence="5" type="ORF">EPUL_000430</name>
</gene>
<reference evidence="5 6" key="1">
    <citation type="submission" date="2017-10" db="EMBL/GenBank/DDBJ databases">
        <title>Development of genomic resources for the powdery mildew, Erysiphe pulchra.</title>
        <authorList>
            <person name="Wadl P.A."/>
            <person name="Mack B.M."/>
            <person name="Moore G."/>
            <person name="Beltz S.B."/>
        </authorList>
    </citation>
    <scope>NUCLEOTIDE SEQUENCE [LARGE SCALE GENOMIC DNA]</scope>
    <source>
        <strain evidence="5">Cflorida</strain>
    </source>
</reference>
<protein>
    <recommendedName>
        <fullName evidence="7">Cell cycle control protein</fullName>
    </recommendedName>
</protein>
<dbReference type="PANTHER" id="PTHR28042">
    <property type="entry name" value="E3 UBIQUITIN-PROTEIN LIGASE COMPLEX SLX5-SLX8 SUBUNIT SLX5"/>
    <property type="match status" value="1"/>
</dbReference>
<accession>A0A2S4PY57</accession>
<evidence type="ECO:0000256" key="4">
    <source>
        <dbReference type="SAM" id="MobiDB-lite"/>
    </source>
</evidence>
<evidence type="ECO:0008006" key="7">
    <source>
        <dbReference type="Google" id="ProtNLM"/>
    </source>
</evidence>
<dbReference type="Proteomes" id="UP000237438">
    <property type="component" value="Unassembled WGS sequence"/>
</dbReference>
<dbReference type="InterPro" id="IPR038886">
    <property type="entry name" value="E3_SLX5/Rfp1"/>
</dbReference>
<dbReference type="PROSITE" id="PS00518">
    <property type="entry name" value="ZF_RING_1"/>
    <property type="match status" value="1"/>
</dbReference>
<dbReference type="GO" id="GO:0004842">
    <property type="term" value="F:ubiquitin-protein transferase activity"/>
    <property type="evidence" value="ECO:0007669"/>
    <property type="project" value="TreeGrafter"/>
</dbReference>
<proteinExistence type="predicted"/>
<evidence type="ECO:0000256" key="3">
    <source>
        <dbReference type="ARBA" id="ARBA00022833"/>
    </source>
</evidence>
<keyword evidence="1" id="KW-0479">Metal-binding</keyword>
<dbReference type="AlphaFoldDB" id="A0A2S4PY57"/>